<reference evidence="1" key="2">
    <citation type="submission" date="2020-11" db="EMBL/GenBank/DDBJ databases">
        <authorList>
            <person name="McCartney M.A."/>
            <person name="Auch B."/>
            <person name="Kono T."/>
            <person name="Mallez S."/>
            <person name="Becker A."/>
            <person name="Gohl D.M."/>
            <person name="Silverstein K.A.T."/>
            <person name="Koren S."/>
            <person name="Bechman K.B."/>
            <person name="Herman A."/>
            <person name="Abrahante J.E."/>
            <person name="Garbe J."/>
        </authorList>
    </citation>
    <scope>NUCLEOTIDE SEQUENCE</scope>
    <source>
        <strain evidence="1">Duluth1</strain>
        <tissue evidence="1">Whole animal</tissue>
    </source>
</reference>
<sequence length="103" mass="11596">MFSKLQSQYPGAVAAEFENKSVAEFLEKGYSQCCSPCVRKKYCNLYKEINPPDDCSRYTISDEIPLRADLTQDVLGVEKKHEHAAGDGMLGHYVRSVLKMFGL</sequence>
<keyword evidence="2" id="KW-1185">Reference proteome</keyword>
<reference evidence="1" key="1">
    <citation type="journal article" date="2019" name="bioRxiv">
        <title>The Genome of the Zebra Mussel, Dreissena polymorpha: A Resource for Invasive Species Research.</title>
        <authorList>
            <person name="McCartney M.A."/>
            <person name="Auch B."/>
            <person name="Kono T."/>
            <person name="Mallez S."/>
            <person name="Zhang Y."/>
            <person name="Obille A."/>
            <person name="Becker A."/>
            <person name="Abrahante J.E."/>
            <person name="Garbe J."/>
            <person name="Badalamenti J.P."/>
            <person name="Herman A."/>
            <person name="Mangelson H."/>
            <person name="Liachko I."/>
            <person name="Sullivan S."/>
            <person name="Sone E.D."/>
            <person name="Koren S."/>
            <person name="Silverstein K.A.T."/>
            <person name="Beckman K.B."/>
            <person name="Gohl D.M."/>
        </authorList>
    </citation>
    <scope>NUCLEOTIDE SEQUENCE</scope>
    <source>
        <strain evidence="1">Duluth1</strain>
        <tissue evidence="1">Whole animal</tissue>
    </source>
</reference>
<comment type="caution">
    <text evidence="1">The sequence shown here is derived from an EMBL/GenBank/DDBJ whole genome shotgun (WGS) entry which is preliminary data.</text>
</comment>
<evidence type="ECO:0000313" key="2">
    <source>
        <dbReference type="Proteomes" id="UP000828390"/>
    </source>
</evidence>
<protein>
    <submittedName>
        <fullName evidence="1">Uncharacterized protein</fullName>
    </submittedName>
</protein>
<dbReference type="AlphaFoldDB" id="A0A9D4HMC5"/>
<accession>A0A9D4HMC5</accession>
<proteinExistence type="predicted"/>
<dbReference type="Proteomes" id="UP000828390">
    <property type="component" value="Unassembled WGS sequence"/>
</dbReference>
<evidence type="ECO:0000313" key="1">
    <source>
        <dbReference type="EMBL" id="KAH3724659.1"/>
    </source>
</evidence>
<organism evidence="1 2">
    <name type="scientific">Dreissena polymorpha</name>
    <name type="common">Zebra mussel</name>
    <name type="synonym">Mytilus polymorpha</name>
    <dbReference type="NCBI Taxonomy" id="45954"/>
    <lineage>
        <taxon>Eukaryota</taxon>
        <taxon>Metazoa</taxon>
        <taxon>Spiralia</taxon>
        <taxon>Lophotrochozoa</taxon>
        <taxon>Mollusca</taxon>
        <taxon>Bivalvia</taxon>
        <taxon>Autobranchia</taxon>
        <taxon>Heteroconchia</taxon>
        <taxon>Euheterodonta</taxon>
        <taxon>Imparidentia</taxon>
        <taxon>Neoheterodontei</taxon>
        <taxon>Myida</taxon>
        <taxon>Dreissenoidea</taxon>
        <taxon>Dreissenidae</taxon>
        <taxon>Dreissena</taxon>
    </lineage>
</organism>
<name>A0A9D4HMC5_DREPO</name>
<dbReference type="EMBL" id="JAIWYP010000012">
    <property type="protein sequence ID" value="KAH3724659.1"/>
    <property type="molecule type" value="Genomic_DNA"/>
</dbReference>
<gene>
    <name evidence="1" type="ORF">DPMN_050482</name>
</gene>